<evidence type="ECO:0000313" key="3">
    <source>
        <dbReference type="EMBL" id="KAJ3740800.1"/>
    </source>
</evidence>
<dbReference type="EMBL" id="MU802147">
    <property type="protein sequence ID" value="KAJ3980927.1"/>
    <property type="molecule type" value="Genomic_DNA"/>
</dbReference>
<evidence type="ECO:0000313" key="4">
    <source>
        <dbReference type="EMBL" id="KAJ3980927.1"/>
    </source>
</evidence>
<dbReference type="PANTHER" id="PTHR31606">
    <property type="entry name" value="WW DOMAIN BINDING PROTEIN 2, ISOFORM E"/>
    <property type="match status" value="1"/>
</dbReference>
<dbReference type="AlphaFoldDB" id="A0A9W8NTW8"/>
<reference evidence="3 5" key="3">
    <citation type="journal article" date="2023" name="Proc. Natl. Acad. Sci. U.S.A.">
        <title>A global phylogenomic analysis of the shiitake genus Lentinula.</title>
        <authorList>
            <person name="Sierra-Patev S."/>
            <person name="Min B."/>
            <person name="Naranjo-Ortiz M."/>
            <person name="Looney B."/>
            <person name="Konkel Z."/>
            <person name="Slot J.C."/>
            <person name="Sakamoto Y."/>
            <person name="Steenwyk J.L."/>
            <person name="Rokas A."/>
            <person name="Carro J."/>
            <person name="Camarero S."/>
            <person name="Ferreira P."/>
            <person name="Molpeceres G."/>
            <person name="Ruiz-Duenas F.J."/>
            <person name="Serrano A."/>
            <person name="Henrissat B."/>
            <person name="Drula E."/>
            <person name="Hughes K.W."/>
            <person name="Mata J.L."/>
            <person name="Ishikawa N.K."/>
            <person name="Vargas-Isla R."/>
            <person name="Ushijima S."/>
            <person name="Smith C.A."/>
            <person name="Donoghue J."/>
            <person name="Ahrendt S."/>
            <person name="Andreopoulos W."/>
            <person name="He G."/>
            <person name="LaButti K."/>
            <person name="Lipzen A."/>
            <person name="Ng V."/>
            <person name="Riley R."/>
            <person name="Sandor L."/>
            <person name="Barry K."/>
            <person name="Martinez A.T."/>
            <person name="Xiao Y."/>
            <person name="Gibbons J.G."/>
            <person name="Terashima K."/>
            <person name="Grigoriev I.V."/>
            <person name="Hibbett D."/>
        </authorList>
    </citation>
    <scope>NUCLEOTIDE SEQUENCE [LARGE SCALE GENOMIC DNA]</scope>
    <source>
        <strain evidence="3 5">TFB7810</strain>
    </source>
</reference>
<feature type="domain" description="GRAM" evidence="2">
    <location>
        <begin position="59"/>
        <end position="114"/>
    </location>
</feature>
<dbReference type="InterPro" id="IPR044852">
    <property type="entry name" value="WBP2-like"/>
</dbReference>
<organism evidence="3 5">
    <name type="scientific">Lentinula detonsa</name>
    <dbReference type="NCBI Taxonomy" id="2804962"/>
    <lineage>
        <taxon>Eukaryota</taxon>
        <taxon>Fungi</taxon>
        <taxon>Dikarya</taxon>
        <taxon>Basidiomycota</taxon>
        <taxon>Agaricomycotina</taxon>
        <taxon>Agaricomycetes</taxon>
        <taxon>Agaricomycetidae</taxon>
        <taxon>Agaricales</taxon>
        <taxon>Marasmiineae</taxon>
        <taxon>Omphalotaceae</taxon>
        <taxon>Lentinula</taxon>
    </lineage>
</organism>
<gene>
    <name evidence="3" type="ORF">DFH05DRAFT_1507112</name>
    <name evidence="4" type="ORF">F5890DRAFT_616729</name>
</gene>
<dbReference type="Proteomes" id="UP001142393">
    <property type="component" value="Unassembled WGS sequence"/>
</dbReference>
<protein>
    <recommendedName>
        <fullName evidence="2">GRAM domain-containing protein</fullName>
    </recommendedName>
</protein>
<comment type="caution">
    <text evidence="3">The sequence shown here is derived from an EMBL/GenBank/DDBJ whole genome shotgun (WGS) entry which is preliminary data.</text>
</comment>
<dbReference type="GO" id="GO:0031490">
    <property type="term" value="F:chromatin DNA binding"/>
    <property type="evidence" value="ECO:0007669"/>
    <property type="project" value="TreeGrafter"/>
</dbReference>
<dbReference type="PANTHER" id="PTHR31606:SF1">
    <property type="entry name" value="WW DOMAIN BINDING PROTEIN 2, ISOFORM E"/>
    <property type="match status" value="1"/>
</dbReference>
<feature type="region of interest" description="Disordered" evidence="1">
    <location>
        <begin position="159"/>
        <end position="190"/>
    </location>
</feature>
<dbReference type="EMBL" id="JANVFU010000013">
    <property type="protein sequence ID" value="KAJ3740800.1"/>
    <property type="molecule type" value="Genomic_DNA"/>
</dbReference>
<evidence type="ECO:0000259" key="2">
    <source>
        <dbReference type="Pfam" id="PF02893"/>
    </source>
</evidence>
<proteinExistence type="predicted"/>
<evidence type="ECO:0000256" key="1">
    <source>
        <dbReference type="SAM" id="MobiDB-lite"/>
    </source>
</evidence>
<dbReference type="SUPFAM" id="SSF50729">
    <property type="entry name" value="PH domain-like"/>
    <property type="match status" value="1"/>
</dbReference>
<dbReference type="GO" id="GO:0005634">
    <property type="term" value="C:nucleus"/>
    <property type="evidence" value="ECO:0007669"/>
    <property type="project" value="TreeGrafter"/>
</dbReference>
<dbReference type="CDD" id="cd13214">
    <property type="entry name" value="PH-GRAM_WBP2"/>
    <property type="match status" value="1"/>
</dbReference>
<dbReference type="Pfam" id="PF02893">
    <property type="entry name" value="GRAM"/>
    <property type="match status" value="1"/>
</dbReference>
<dbReference type="InterPro" id="IPR004182">
    <property type="entry name" value="GRAM"/>
</dbReference>
<dbReference type="GO" id="GO:0003713">
    <property type="term" value="F:transcription coactivator activity"/>
    <property type="evidence" value="ECO:0007669"/>
    <property type="project" value="InterPro"/>
</dbReference>
<evidence type="ECO:0000313" key="5">
    <source>
        <dbReference type="Proteomes" id="UP001142393"/>
    </source>
</evidence>
<accession>A0AA38PSJ3</accession>
<keyword evidence="5" id="KW-1185">Reference proteome</keyword>
<sequence length="190" mass="20665">MALNCAMLNATREPIPLPHESVIYTTESGAEVVLLIPDIPPEGSRLSSGSGGSGGFQKLKAMGRIWLTDHRFLFTSSPDSSFDSLTVPLPSILSTRFEQPIFGSNYLSFEIKPSPGGGLTEGTSVELRFKNQAMFEFIALLEKTRERAIYMKKQMAQEEEGLPSYTSPAESSTVTLVGDVPVDNPPEYGS</sequence>
<accession>A0A9W8NTW8</accession>
<reference evidence="4" key="2">
    <citation type="submission" date="2022-08" db="EMBL/GenBank/DDBJ databases">
        <authorList>
            <consortium name="DOE Joint Genome Institute"/>
            <person name="Min B."/>
            <person name="Riley R."/>
            <person name="Sierra-Patev S."/>
            <person name="Naranjo-Ortiz M."/>
            <person name="Looney B."/>
            <person name="Konkel Z."/>
            <person name="Slot J.C."/>
            <person name="Sakamoto Y."/>
            <person name="Steenwyk J.L."/>
            <person name="Rokas A."/>
            <person name="Carro J."/>
            <person name="Camarero S."/>
            <person name="Ferreira P."/>
            <person name="Molpeceres G."/>
            <person name="Ruiz-Duenas F.J."/>
            <person name="Serrano A."/>
            <person name="Henrissat B."/>
            <person name="Drula E."/>
            <person name="Hughes K.W."/>
            <person name="Mata J.L."/>
            <person name="Ishikawa N.K."/>
            <person name="Vargas-Isla R."/>
            <person name="Ushijima S."/>
            <person name="Smith C.A."/>
            <person name="Ahrendt S."/>
            <person name="Andreopoulos W."/>
            <person name="He G."/>
            <person name="Labutti K."/>
            <person name="Lipzen A."/>
            <person name="Ng V."/>
            <person name="Sandor L."/>
            <person name="Barry K."/>
            <person name="Martinez A.T."/>
            <person name="Xiao Y."/>
            <person name="Gibbons J.G."/>
            <person name="Terashima K."/>
            <person name="Hibbett D.S."/>
            <person name="Grigoriev I.V."/>
        </authorList>
    </citation>
    <scope>NUCLEOTIDE SEQUENCE</scope>
    <source>
        <strain evidence="4">TFB7829</strain>
    </source>
</reference>
<dbReference type="Proteomes" id="UP001163850">
    <property type="component" value="Unassembled WGS sequence"/>
</dbReference>
<reference evidence="3" key="1">
    <citation type="submission" date="2022-08" db="EMBL/GenBank/DDBJ databases">
        <authorList>
            <consortium name="DOE Joint Genome Institute"/>
            <person name="Min B."/>
            <person name="Sierra-Patev S."/>
            <person name="Naranjo-Ortiz M."/>
            <person name="Looney B."/>
            <person name="Konkel Z."/>
            <person name="Slot J.C."/>
            <person name="Sakamoto Y."/>
            <person name="Steenwyk J.L."/>
            <person name="Rokas A."/>
            <person name="Carro J."/>
            <person name="Camarero S."/>
            <person name="Ferreira P."/>
            <person name="Molpeceres G."/>
            <person name="Ruiz-duenas F.J."/>
            <person name="Serrano A."/>
            <person name="Henrissat B."/>
            <person name="Drula E."/>
            <person name="Hughes K.W."/>
            <person name="Mata J.L."/>
            <person name="Ishikawa N.K."/>
            <person name="Vargas-Isla R."/>
            <person name="Ushijima S."/>
            <person name="Smith C.A."/>
            <person name="Ahrendt S."/>
            <person name="Andreopoulos W."/>
            <person name="He G."/>
            <person name="LaButti K."/>
            <person name="Lipzen A."/>
            <person name="Ng V."/>
            <person name="Riley R."/>
            <person name="Sandor L."/>
            <person name="Barry K."/>
            <person name="Martinez A.T."/>
            <person name="Xiao Y."/>
            <person name="Gibbons J.G."/>
            <person name="Terashima K."/>
            <person name="Hibbett D.S."/>
            <person name="Grigoriev I.V."/>
        </authorList>
    </citation>
    <scope>NUCLEOTIDE SEQUENCE</scope>
    <source>
        <strain evidence="3">TFB7810</strain>
    </source>
</reference>
<name>A0A9W8NTW8_9AGAR</name>
<feature type="compositionally biased region" description="Polar residues" evidence="1">
    <location>
        <begin position="164"/>
        <end position="175"/>
    </location>
</feature>